<feature type="region of interest" description="Disordered" evidence="1">
    <location>
        <begin position="1"/>
        <end position="20"/>
    </location>
</feature>
<feature type="compositionally biased region" description="Basic residues" evidence="1">
    <location>
        <begin position="1"/>
        <end position="11"/>
    </location>
</feature>
<reference evidence="2" key="1">
    <citation type="journal article" date="2015" name="Nature">
        <title>Complex archaea that bridge the gap between prokaryotes and eukaryotes.</title>
        <authorList>
            <person name="Spang A."/>
            <person name="Saw J.H."/>
            <person name="Jorgensen S.L."/>
            <person name="Zaremba-Niedzwiedzka K."/>
            <person name="Martijn J."/>
            <person name="Lind A.E."/>
            <person name="van Eijk R."/>
            <person name="Schleper C."/>
            <person name="Guy L."/>
            <person name="Ettema T.J."/>
        </authorList>
    </citation>
    <scope>NUCLEOTIDE SEQUENCE</scope>
</reference>
<evidence type="ECO:0000313" key="2">
    <source>
        <dbReference type="EMBL" id="KKN39299.1"/>
    </source>
</evidence>
<gene>
    <name evidence="2" type="ORF">LCGC14_0744920</name>
</gene>
<name>A0A0F9Q9Y1_9ZZZZ</name>
<sequence>MRQRHKIRPSRRRDSRDTRIKRYRDKIRHIKDKVPSGALYYWAYESESRTLVGPADTHEQAQEMAYTKTGGQFEIVGLRTRSRPAAAQMIKARLFGSSHDLKDSLKNLSHK</sequence>
<protein>
    <submittedName>
        <fullName evidence="2">Uncharacterized protein</fullName>
    </submittedName>
</protein>
<dbReference type="EMBL" id="LAZR01001772">
    <property type="protein sequence ID" value="KKN39299.1"/>
    <property type="molecule type" value="Genomic_DNA"/>
</dbReference>
<comment type="caution">
    <text evidence="2">The sequence shown here is derived from an EMBL/GenBank/DDBJ whole genome shotgun (WGS) entry which is preliminary data.</text>
</comment>
<organism evidence="2">
    <name type="scientific">marine sediment metagenome</name>
    <dbReference type="NCBI Taxonomy" id="412755"/>
    <lineage>
        <taxon>unclassified sequences</taxon>
        <taxon>metagenomes</taxon>
        <taxon>ecological metagenomes</taxon>
    </lineage>
</organism>
<evidence type="ECO:0000256" key="1">
    <source>
        <dbReference type="SAM" id="MobiDB-lite"/>
    </source>
</evidence>
<proteinExistence type="predicted"/>
<accession>A0A0F9Q9Y1</accession>
<dbReference type="AlphaFoldDB" id="A0A0F9Q9Y1"/>